<dbReference type="OrthoDB" id="3763870at2"/>
<dbReference type="InterPro" id="IPR029063">
    <property type="entry name" value="SAM-dependent_MTases_sf"/>
</dbReference>
<evidence type="ECO:0000313" key="2">
    <source>
        <dbReference type="EMBL" id="EKF25874.1"/>
    </source>
</evidence>
<dbReference type="Gene3D" id="3.40.50.150">
    <property type="entry name" value="Vaccinia Virus protein VP39"/>
    <property type="match status" value="1"/>
</dbReference>
<keyword evidence="2" id="KW-0808">Transferase</keyword>
<name>K5BL25_MYCHD</name>
<evidence type="ECO:0000259" key="1">
    <source>
        <dbReference type="Pfam" id="PF13649"/>
    </source>
</evidence>
<dbReference type="GO" id="GO:0032259">
    <property type="term" value="P:methylation"/>
    <property type="evidence" value="ECO:0007669"/>
    <property type="project" value="UniProtKB-KW"/>
</dbReference>
<dbReference type="PANTHER" id="PTHR43591:SF24">
    <property type="entry name" value="2-METHOXY-6-POLYPRENYL-1,4-BENZOQUINOL METHYLASE, MITOCHONDRIAL"/>
    <property type="match status" value="1"/>
</dbReference>
<dbReference type="Pfam" id="PF13649">
    <property type="entry name" value="Methyltransf_25"/>
    <property type="match status" value="1"/>
</dbReference>
<dbReference type="SUPFAM" id="SSF53335">
    <property type="entry name" value="S-adenosyl-L-methionine-dependent methyltransferases"/>
    <property type="match status" value="1"/>
</dbReference>
<organism evidence="2 3">
    <name type="scientific">Mycolicibacterium hassiacum (strain DSM 44199 / CIP 105218 / JCM 12690 / 3849)</name>
    <name type="common">Mycobacterium hassiacum</name>
    <dbReference type="NCBI Taxonomy" id="1122247"/>
    <lineage>
        <taxon>Bacteria</taxon>
        <taxon>Bacillati</taxon>
        <taxon>Actinomycetota</taxon>
        <taxon>Actinomycetes</taxon>
        <taxon>Mycobacteriales</taxon>
        <taxon>Mycobacteriaceae</taxon>
        <taxon>Mycolicibacterium</taxon>
    </lineage>
</organism>
<dbReference type="EMBL" id="AMRA01000005">
    <property type="protein sequence ID" value="EKF25874.1"/>
    <property type="molecule type" value="Genomic_DNA"/>
</dbReference>
<dbReference type="eggNOG" id="COG2226">
    <property type="taxonomic scope" value="Bacteria"/>
</dbReference>
<dbReference type="AlphaFoldDB" id="K5BL25"/>
<dbReference type="GO" id="GO:0008168">
    <property type="term" value="F:methyltransferase activity"/>
    <property type="evidence" value="ECO:0007669"/>
    <property type="project" value="UniProtKB-KW"/>
</dbReference>
<gene>
    <name evidence="2" type="ORF">C731_0106</name>
</gene>
<sequence>MTDEMTGATTLPPALRRAVDLFKEPPERLDADRGYLDLLDAATEPAPPRNHGIIQAVWSSGPGSLFYDKAQGLARRFLSTWQTPLAWLQIPVGGQVLDVGCGPGNVTAAMARDVGAEGLALGVDISEPMLERAVAAHAGPTTGFLRADAQRLPFRDETFDAVTSLAVLQLVPVISFAVGEMFRVLRSGRRIAVMVPTVGPVPPLLRVLFSGTAHIFDDDELGDLFERQGFTRVRTSRVGNIQWVRAQRP</sequence>
<keyword evidence="3" id="KW-1185">Reference proteome</keyword>
<dbReference type="Proteomes" id="UP000006265">
    <property type="component" value="Unassembled WGS sequence"/>
</dbReference>
<dbReference type="InterPro" id="IPR041698">
    <property type="entry name" value="Methyltransf_25"/>
</dbReference>
<dbReference type="CDD" id="cd02440">
    <property type="entry name" value="AdoMet_MTases"/>
    <property type="match status" value="1"/>
</dbReference>
<proteinExistence type="predicted"/>
<comment type="caution">
    <text evidence="2">The sequence shown here is derived from an EMBL/GenBank/DDBJ whole genome shotgun (WGS) entry which is preliminary data.</text>
</comment>
<keyword evidence="2" id="KW-0489">Methyltransferase</keyword>
<accession>K5BL25</accession>
<feature type="domain" description="Methyltransferase" evidence="1">
    <location>
        <begin position="96"/>
        <end position="188"/>
    </location>
</feature>
<dbReference type="PATRIC" id="fig|1122247.3.peg.96"/>
<dbReference type="PANTHER" id="PTHR43591">
    <property type="entry name" value="METHYLTRANSFERASE"/>
    <property type="match status" value="1"/>
</dbReference>
<evidence type="ECO:0000313" key="3">
    <source>
        <dbReference type="Proteomes" id="UP000006265"/>
    </source>
</evidence>
<protein>
    <submittedName>
        <fullName evidence="2">Methyltransferase domain protein</fullName>
    </submittedName>
</protein>
<reference evidence="2 3" key="1">
    <citation type="journal article" date="2012" name="J. Bacteriol.">
        <title>Genome sequence of Mycobacterium hassiacum DSM 44199, a rare source of heat-stable mycobacterial proteins.</title>
        <authorList>
            <person name="Tiago I."/>
            <person name="Maranha A."/>
            <person name="Mendes V."/>
            <person name="Alarico S."/>
            <person name="Moynihan P.J."/>
            <person name="Clarke A.J."/>
            <person name="Macedo-Ribeiro S."/>
            <person name="Pereira P.J."/>
            <person name="Empadinhas N."/>
        </authorList>
    </citation>
    <scope>NUCLEOTIDE SEQUENCE [LARGE SCALE GENOMIC DNA]</scope>
    <source>
        <strain evidence="3">DSM 44199 / CIP 105218 / JCM 12690 / 3849</strain>
    </source>
</reference>
<dbReference type="STRING" id="1122247.GCA_000379865_03690"/>